<evidence type="ECO:0000256" key="8">
    <source>
        <dbReference type="PROSITE-ProRule" id="PRU01360"/>
    </source>
</evidence>
<dbReference type="EMBL" id="JARYGZ010000001">
    <property type="protein sequence ID" value="MDH7637770.1"/>
    <property type="molecule type" value="Genomic_DNA"/>
</dbReference>
<dbReference type="Pfam" id="PF00593">
    <property type="entry name" value="TonB_dep_Rec_b-barrel"/>
    <property type="match status" value="1"/>
</dbReference>
<comment type="subcellular location">
    <subcellularLocation>
        <location evidence="1 8">Cell outer membrane</location>
        <topology evidence="1 8">Multi-pass membrane protein</topology>
    </subcellularLocation>
</comment>
<keyword evidence="7 8" id="KW-0998">Cell outer membrane</keyword>
<keyword evidence="14" id="KW-1185">Reference proteome</keyword>
<keyword evidence="6 8" id="KW-0472">Membrane</keyword>
<evidence type="ECO:0000256" key="5">
    <source>
        <dbReference type="ARBA" id="ARBA00023077"/>
    </source>
</evidence>
<proteinExistence type="inferred from homology"/>
<dbReference type="RefSeq" id="WP_281043112.1">
    <property type="nucleotide sequence ID" value="NZ_JARYGZ010000001.1"/>
</dbReference>
<feature type="chain" id="PRO_5045250678" evidence="10">
    <location>
        <begin position="29"/>
        <end position="719"/>
    </location>
</feature>
<dbReference type="InterPro" id="IPR036942">
    <property type="entry name" value="Beta-barrel_TonB_sf"/>
</dbReference>
<keyword evidence="4 8" id="KW-0812">Transmembrane</keyword>
<protein>
    <submittedName>
        <fullName evidence="13">TonB-dependent receptor</fullName>
    </submittedName>
</protein>
<dbReference type="InterPro" id="IPR039426">
    <property type="entry name" value="TonB-dep_rcpt-like"/>
</dbReference>
<evidence type="ECO:0000256" key="9">
    <source>
        <dbReference type="RuleBase" id="RU003357"/>
    </source>
</evidence>
<evidence type="ECO:0000313" key="13">
    <source>
        <dbReference type="EMBL" id="MDH7637770.1"/>
    </source>
</evidence>
<dbReference type="PANTHER" id="PTHR32552">
    <property type="entry name" value="FERRICHROME IRON RECEPTOR-RELATED"/>
    <property type="match status" value="1"/>
</dbReference>
<dbReference type="InterPro" id="IPR037066">
    <property type="entry name" value="Plug_dom_sf"/>
</dbReference>
<keyword evidence="3 8" id="KW-1134">Transmembrane beta strand</keyword>
<feature type="signal peptide" evidence="10">
    <location>
        <begin position="1"/>
        <end position="28"/>
    </location>
</feature>
<evidence type="ECO:0000259" key="11">
    <source>
        <dbReference type="Pfam" id="PF00593"/>
    </source>
</evidence>
<keyword evidence="13" id="KW-0675">Receptor</keyword>
<evidence type="ECO:0000256" key="1">
    <source>
        <dbReference type="ARBA" id="ARBA00004571"/>
    </source>
</evidence>
<dbReference type="Gene3D" id="2.40.170.20">
    <property type="entry name" value="TonB-dependent receptor, beta-barrel domain"/>
    <property type="match status" value="1"/>
</dbReference>
<evidence type="ECO:0000256" key="2">
    <source>
        <dbReference type="ARBA" id="ARBA00022448"/>
    </source>
</evidence>
<accession>A0ABT6MXJ1</accession>
<evidence type="ECO:0000313" key="14">
    <source>
        <dbReference type="Proteomes" id="UP001160625"/>
    </source>
</evidence>
<name>A0ABT6MXJ1_9SPHN</name>
<feature type="domain" description="TonB-dependent receptor plug" evidence="12">
    <location>
        <begin position="69"/>
        <end position="168"/>
    </location>
</feature>
<comment type="caution">
    <text evidence="13">The sequence shown here is derived from an EMBL/GenBank/DDBJ whole genome shotgun (WGS) entry which is preliminary data.</text>
</comment>
<keyword evidence="2 8" id="KW-0813">Transport</keyword>
<organism evidence="13 14">
    <name type="scientific">Sphingomonas oryzagri</name>
    <dbReference type="NCBI Taxonomy" id="3042314"/>
    <lineage>
        <taxon>Bacteria</taxon>
        <taxon>Pseudomonadati</taxon>
        <taxon>Pseudomonadota</taxon>
        <taxon>Alphaproteobacteria</taxon>
        <taxon>Sphingomonadales</taxon>
        <taxon>Sphingomonadaceae</taxon>
        <taxon>Sphingomonas</taxon>
    </lineage>
</organism>
<evidence type="ECO:0000256" key="6">
    <source>
        <dbReference type="ARBA" id="ARBA00023136"/>
    </source>
</evidence>
<dbReference type="Pfam" id="PF07715">
    <property type="entry name" value="Plug"/>
    <property type="match status" value="1"/>
</dbReference>
<dbReference type="InterPro" id="IPR000531">
    <property type="entry name" value="Beta-barrel_TonB"/>
</dbReference>
<gene>
    <name evidence="13" type="ORF">QGN17_03405</name>
</gene>
<reference evidence="13" key="1">
    <citation type="submission" date="2023-04" db="EMBL/GenBank/DDBJ databases">
        <title>Sphingomonas sp. MAHUQ-71 isolated from rice field.</title>
        <authorList>
            <person name="Huq M.A."/>
        </authorList>
    </citation>
    <scope>NUCLEOTIDE SEQUENCE</scope>
    <source>
        <strain evidence="13">MAHUQ-71</strain>
    </source>
</reference>
<evidence type="ECO:0000256" key="3">
    <source>
        <dbReference type="ARBA" id="ARBA00022452"/>
    </source>
</evidence>
<evidence type="ECO:0000259" key="12">
    <source>
        <dbReference type="Pfam" id="PF07715"/>
    </source>
</evidence>
<dbReference type="Proteomes" id="UP001160625">
    <property type="component" value="Unassembled WGS sequence"/>
</dbReference>
<keyword evidence="10" id="KW-0732">Signal</keyword>
<dbReference type="CDD" id="cd01347">
    <property type="entry name" value="ligand_gated_channel"/>
    <property type="match status" value="1"/>
</dbReference>
<comment type="similarity">
    <text evidence="8 9">Belongs to the TonB-dependent receptor family.</text>
</comment>
<evidence type="ECO:0000256" key="7">
    <source>
        <dbReference type="ARBA" id="ARBA00023237"/>
    </source>
</evidence>
<dbReference type="InterPro" id="IPR012910">
    <property type="entry name" value="Plug_dom"/>
</dbReference>
<evidence type="ECO:0000256" key="4">
    <source>
        <dbReference type="ARBA" id="ARBA00022692"/>
    </source>
</evidence>
<keyword evidence="5 9" id="KW-0798">TonB box</keyword>
<evidence type="ECO:0000256" key="10">
    <source>
        <dbReference type="SAM" id="SignalP"/>
    </source>
</evidence>
<feature type="domain" description="TonB-dependent receptor-like beta-barrel" evidence="11">
    <location>
        <begin position="268"/>
        <end position="680"/>
    </location>
</feature>
<dbReference type="PANTHER" id="PTHR32552:SF82">
    <property type="entry name" value="FCUA PROTEIN"/>
    <property type="match status" value="1"/>
</dbReference>
<dbReference type="PROSITE" id="PS52016">
    <property type="entry name" value="TONB_DEPENDENT_REC_3"/>
    <property type="match status" value="1"/>
</dbReference>
<sequence length="719" mass="75780">MSDVLRIRSVSGCSAILVAAGASAVAVAQSAPPQSSTGEIVVTAEKGYATQPDYVVQNADLGPLGRRPIADTPASVTVVPEDLIVNNQARTVNDTLRCLPSVEVRDQQGFEVSRPQSRGFQGSIVQDTRLDGLNVVGTTAIPAENLAGIQVLNGLSGALYGPQSPAGVFNYELKRPTLDPLFRAIGSFDSQGLWTGQIDASATAGPIGYRFNLVHGEGEGYVDGSHFNRTLISGDFDIHVDDRTVIEADASHYETRGYGLPGSIVYFGKTNILLPKAIDPTRQGYGQPYAGVDLNTDTGLAKLKHDFGAGWKLEIGGLYQNADRGLFGITNTLTDNVGDYTVTKNFTAVPRFTVASNTASLTGTLSLFGLANDVAIGTNGFVNGQYGARNSIAVALGTGNLADPTILPDKPTPADGGQYKSGRLFVQSIVAGDTVHFDERLALQGTLSTSFLSSKSWSKTGAVTSSDTENGVVSGTASLIYKPIEVVTLYATYSNSVEQGETAPAGTANANQILSPYRDRQYEAGVKYQVTPGFLLTAAGFRMTRPLATTDAATNIFAVVGTQRNWGGELFGQGAVLPSLSLFGGVTYIDARLVHSGVLATNDKRVVGVPKFKSDVSADFHPAFAGGFALTGTFHYESDRAATNLNNSFAPAYATVDLGARYNAAWFGHHETVRLNVINVGDKRYYSSIADGNIVGSPGANTAYSGAPRTVLASVEFDL</sequence>
<dbReference type="SUPFAM" id="SSF56935">
    <property type="entry name" value="Porins"/>
    <property type="match status" value="1"/>
</dbReference>
<dbReference type="Gene3D" id="2.170.130.10">
    <property type="entry name" value="TonB-dependent receptor, plug domain"/>
    <property type="match status" value="1"/>
</dbReference>